<dbReference type="InterPro" id="IPR035516">
    <property type="entry name" value="Gyrase/topoIV_suA_C"/>
</dbReference>
<dbReference type="SMART" id="SM00434">
    <property type="entry name" value="TOP4c"/>
    <property type="match status" value="1"/>
</dbReference>
<dbReference type="GO" id="GO:0005694">
    <property type="term" value="C:chromosome"/>
    <property type="evidence" value="ECO:0007669"/>
    <property type="project" value="InterPro"/>
</dbReference>
<feature type="compositionally biased region" description="Acidic residues" evidence="11">
    <location>
        <begin position="863"/>
        <end position="881"/>
    </location>
</feature>
<comment type="similarity">
    <text evidence="2 9">Belongs to the type II topoisomerase GyrA/ParC subunit family.</text>
</comment>
<dbReference type="Gene3D" id="3.30.1360.40">
    <property type="match status" value="1"/>
</dbReference>
<dbReference type="GO" id="GO:0005737">
    <property type="term" value="C:cytoplasm"/>
    <property type="evidence" value="ECO:0007669"/>
    <property type="project" value="UniProtKB-SubCell"/>
</dbReference>
<dbReference type="GO" id="GO:0006265">
    <property type="term" value="P:DNA topological change"/>
    <property type="evidence" value="ECO:0007669"/>
    <property type="project" value="UniProtKB-UniRule"/>
</dbReference>
<keyword evidence="14" id="KW-1185">Reference proteome</keyword>
<dbReference type="InterPro" id="IPR013760">
    <property type="entry name" value="Topo_IIA-like_dom_sf"/>
</dbReference>
<keyword evidence="4 9" id="KW-0067">ATP-binding</keyword>
<comment type="subcellular location">
    <subcellularLocation>
        <location evidence="9">Cytoplasm</location>
    </subcellularLocation>
</comment>
<dbReference type="NCBIfam" id="NF004044">
    <property type="entry name" value="PRK05561.1"/>
    <property type="match status" value="1"/>
</dbReference>
<evidence type="ECO:0000256" key="11">
    <source>
        <dbReference type="SAM" id="MobiDB-lite"/>
    </source>
</evidence>
<feature type="domain" description="Topo IIA-type catalytic" evidence="12">
    <location>
        <begin position="36"/>
        <end position="503"/>
    </location>
</feature>
<dbReference type="InterPro" id="IPR050220">
    <property type="entry name" value="Type_II_DNA_Topoisomerases"/>
</dbReference>
<reference evidence="13 14" key="1">
    <citation type="submission" date="2018-10" db="EMBL/GenBank/DDBJ databases">
        <title>Genomic Encyclopedia of Archaeal and Bacterial Type Strains, Phase II (KMG-II): from individual species to whole genera.</title>
        <authorList>
            <person name="Goeker M."/>
        </authorList>
    </citation>
    <scope>NUCLEOTIDE SEQUENCE [LARGE SCALE GENOMIC DNA]</scope>
    <source>
        <strain evidence="13 14">DSM 14954</strain>
    </source>
</reference>
<dbReference type="PANTHER" id="PTHR43493">
    <property type="entry name" value="DNA GYRASE/TOPOISOMERASE SUBUNIT A"/>
    <property type="match status" value="1"/>
</dbReference>
<feature type="active site" description="O-(5'-phospho-DNA)-tyrosine intermediate" evidence="9 10">
    <location>
        <position position="124"/>
    </location>
</feature>
<dbReference type="Gene3D" id="2.120.10.90">
    <property type="entry name" value="DNA gyrase/topoisomerase IV, subunit A, C-terminal"/>
    <property type="match status" value="1"/>
</dbReference>
<keyword evidence="3 9" id="KW-0547">Nucleotide-binding</keyword>
<dbReference type="InterPro" id="IPR013757">
    <property type="entry name" value="Topo_IIA_A_a_sf"/>
</dbReference>
<comment type="catalytic activity">
    <reaction evidence="1 9 10">
        <text>ATP-dependent breakage, passage and rejoining of double-stranded DNA.</text>
        <dbReference type="EC" id="5.6.2.2"/>
    </reaction>
</comment>
<comment type="caution">
    <text evidence="13">The sequence shown here is derived from an EMBL/GenBank/DDBJ whole genome shotgun (WGS) entry which is preliminary data.</text>
</comment>
<dbReference type="GO" id="GO:0034335">
    <property type="term" value="F:DNA negative supercoiling activity"/>
    <property type="evidence" value="ECO:0007669"/>
    <property type="project" value="UniProtKB-ARBA"/>
</dbReference>
<dbReference type="PANTHER" id="PTHR43493:SF5">
    <property type="entry name" value="DNA GYRASE SUBUNIT A, CHLOROPLASTIC_MITOCHONDRIAL"/>
    <property type="match status" value="1"/>
</dbReference>
<name>A0A660LHG2_9ACTN</name>
<dbReference type="NCBIfam" id="TIGR01063">
    <property type="entry name" value="gyrA"/>
    <property type="match status" value="1"/>
</dbReference>
<dbReference type="EC" id="5.6.2.2" evidence="9"/>
<dbReference type="HAMAP" id="MF_01897">
    <property type="entry name" value="GyrA"/>
    <property type="match status" value="1"/>
</dbReference>
<dbReference type="Pfam" id="PF03989">
    <property type="entry name" value="DNA_gyraseA_C"/>
    <property type="match status" value="6"/>
</dbReference>
<keyword evidence="5 9" id="KW-0799">Topoisomerase</keyword>
<comment type="function">
    <text evidence="9">A type II topoisomerase that negatively supercoils closed circular double-stranded (ds) DNA in an ATP-dependent manner to modulate DNA topology and maintain chromosomes in an underwound state. Negative supercoiling favors strand separation, and DNA replication, transcription, recombination and repair, all of which involve strand separation. Also able to catalyze the interconversion of other topological isomers of dsDNA rings, including catenanes and knotted rings. Type II topoisomerases break and join 2 DNA strands simultaneously in an ATP-dependent manner.</text>
</comment>
<dbReference type="InterPro" id="IPR002205">
    <property type="entry name" value="Topo_IIA_dom_A"/>
</dbReference>
<dbReference type="PROSITE" id="PS52040">
    <property type="entry name" value="TOPO_IIA"/>
    <property type="match status" value="1"/>
</dbReference>
<evidence type="ECO:0000313" key="14">
    <source>
        <dbReference type="Proteomes" id="UP000278962"/>
    </source>
</evidence>
<evidence type="ECO:0000259" key="12">
    <source>
        <dbReference type="PROSITE" id="PS52040"/>
    </source>
</evidence>
<gene>
    <name evidence="9" type="primary">gyrA</name>
    <name evidence="13" type="ORF">C8N24_2280</name>
</gene>
<dbReference type="Gene3D" id="3.90.199.10">
    <property type="entry name" value="Topoisomerase II, domain 5"/>
    <property type="match status" value="1"/>
</dbReference>
<proteinExistence type="inferred from homology"/>
<evidence type="ECO:0000256" key="8">
    <source>
        <dbReference type="ARBA" id="ARBA00063644"/>
    </source>
</evidence>
<accession>A0A660LHG2</accession>
<dbReference type="SUPFAM" id="SSF56719">
    <property type="entry name" value="Type II DNA topoisomerase"/>
    <property type="match status" value="1"/>
</dbReference>
<dbReference type="GO" id="GO:0005524">
    <property type="term" value="F:ATP binding"/>
    <property type="evidence" value="ECO:0007669"/>
    <property type="project" value="UniProtKB-UniRule"/>
</dbReference>
<comment type="miscellaneous">
    <text evidence="9">Few gyrases are as efficient as E.coli at forming negative supercoils. Not all organisms have 2 type II topoisomerases; in organisms with a single type II topoisomerase this enzyme also has to decatenate newly replicated chromosomes.</text>
</comment>
<evidence type="ECO:0000256" key="1">
    <source>
        <dbReference type="ARBA" id="ARBA00000185"/>
    </source>
</evidence>
<dbReference type="FunFam" id="2.120.10.90:FF:000005">
    <property type="entry name" value="DNA topoisomerase 4 subunit A"/>
    <property type="match status" value="1"/>
</dbReference>
<dbReference type="AlphaFoldDB" id="A0A660LHG2"/>
<dbReference type="Proteomes" id="UP000278962">
    <property type="component" value="Unassembled WGS sequence"/>
</dbReference>
<dbReference type="Pfam" id="PF00521">
    <property type="entry name" value="DNA_topoisoIV"/>
    <property type="match status" value="1"/>
</dbReference>
<dbReference type="EMBL" id="RBIL01000001">
    <property type="protein sequence ID" value="RKQ92434.1"/>
    <property type="molecule type" value="Genomic_DNA"/>
</dbReference>
<dbReference type="FunFam" id="1.10.268.10:FF:000001">
    <property type="entry name" value="DNA gyrase subunit A"/>
    <property type="match status" value="1"/>
</dbReference>
<evidence type="ECO:0000256" key="6">
    <source>
        <dbReference type="ARBA" id="ARBA00023125"/>
    </source>
</evidence>
<feature type="short sequence motif" description="GyrA-box" evidence="9">
    <location>
        <begin position="530"/>
        <end position="536"/>
    </location>
</feature>
<evidence type="ECO:0000256" key="2">
    <source>
        <dbReference type="ARBA" id="ARBA00008263"/>
    </source>
</evidence>
<evidence type="ECO:0000256" key="10">
    <source>
        <dbReference type="PROSITE-ProRule" id="PRU01384"/>
    </source>
</evidence>
<feature type="region of interest" description="Disordered" evidence="11">
    <location>
        <begin position="845"/>
        <end position="881"/>
    </location>
</feature>
<dbReference type="FunFam" id="3.30.1360.40:FF:000002">
    <property type="entry name" value="DNA gyrase subunit A"/>
    <property type="match status" value="1"/>
</dbReference>
<dbReference type="InterPro" id="IPR005743">
    <property type="entry name" value="GyrA"/>
</dbReference>
<evidence type="ECO:0000256" key="3">
    <source>
        <dbReference type="ARBA" id="ARBA00022741"/>
    </source>
</evidence>
<evidence type="ECO:0000256" key="5">
    <source>
        <dbReference type="ARBA" id="ARBA00023029"/>
    </source>
</evidence>
<keyword evidence="9" id="KW-0963">Cytoplasm</keyword>
<protein>
    <recommendedName>
        <fullName evidence="9">DNA gyrase subunit A</fullName>
        <ecNumber evidence="9">5.6.2.2</ecNumber>
    </recommendedName>
</protein>
<dbReference type="CDD" id="cd00187">
    <property type="entry name" value="TOP4c"/>
    <property type="match status" value="1"/>
</dbReference>
<keyword evidence="6 9" id="KW-0238">DNA-binding</keyword>
<comment type="subunit">
    <text evidence="8">Heterotetramer composed of ParC and ParE.</text>
</comment>
<dbReference type="InterPro" id="IPR006691">
    <property type="entry name" value="GyrA/parC_rep"/>
</dbReference>
<comment type="subunit">
    <text evidence="9">Heterotetramer, composed of two GyrA and two GyrB chains. In the heterotetramer, GyrA contains the active site tyrosine that forms a transient covalent intermediate with DNA, while GyrB binds cofactors and catalyzes ATP hydrolysis.</text>
</comment>
<dbReference type="GO" id="GO:0006261">
    <property type="term" value="P:DNA-templated DNA replication"/>
    <property type="evidence" value="ECO:0007669"/>
    <property type="project" value="UniProtKB-UniRule"/>
</dbReference>
<dbReference type="GO" id="GO:0003677">
    <property type="term" value="F:DNA binding"/>
    <property type="evidence" value="ECO:0007669"/>
    <property type="project" value="UniProtKB-UniRule"/>
</dbReference>
<keyword evidence="7 9" id="KW-0413">Isomerase</keyword>
<dbReference type="OrthoDB" id="9806486at2"/>
<evidence type="ECO:0000313" key="13">
    <source>
        <dbReference type="EMBL" id="RKQ92434.1"/>
    </source>
</evidence>
<dbReference type="Gene3D" id="1.10.268.10">
    <property type="entry name" value="Topoisomerase, domain 3"/>
    <property type="match status" value="1"/>
</dbReference>
<evidence type="ECO:0000256" key="4">
    <source>
        <dbReference type="ARBA" id="ARBA00022840"/>
    </source>
</evidence>
<dbReference type="SUPFAM" id="SSF101904">
    <property type="entry name" value="GyrA/ParC C-terminal domain-like"/>
    <property type="match status" value="1"/>
</dbReference>
<sequence>MSATIQGGNIEPRGLEEEMRSSYLDYAMSVIVGRALPDVRDGLKPVHRRALFSMNENGLQPNRPYVKSARIVGDVMGKYHPHGDSAIYDTIVRMAQDFSLRYPLVDGQGNFGSVDDDPAAAMRYTEARLAPIARELLRDLDSDTVDFGPNYDGSEQEPLVLPSRFPNLLVNGSSGIAVGMATNIPPHNLKETIAATIAFIDNPDIDTTGLMQYMKGPDFPTGGVILGLSGIRDAYETGRGRVRVRATAHYEQIRGNREAIVVTELPFMVKKGGDGGVIRKIAELVAEKKLTEISDVQDHSDRNGMRVVIELKRDANPKVVLNKLYKHTPMQTTFGVNMVSLVENVPRLLGLKDVIKYYVRHQREVIVRRSKHELKGLERRVHVLEGLLIALDHIDEIIALIRRSRDRDTARTGLMENFELSYVQAQAILELRLQQLTGLEADTLRQEHADKMERIRELKELLGNEDMVLELIKTELTEVSERYGDERRTKIAPSEDDIDIEDLIADQQMVISITNSGYIKSLPLATYRAQRRGGVGIIGMDMKDEDFIEHLFVSSTHDYLLFFTNRGKVYRSKVYDLPEMSRTSKGRYLGNVLPLREGERVQSVLATRDFSEAPYVMFATRNGTVKKTAFQAYNTPIRADGIIAINIREDDELVAVRRVDEDDEILIVSHAGLAVRFKESDARAMGRDTSGVRGMDVADKDNYVLAMDVARPGQDLLVVTEGGYGKRTSVEEYRLTSRGAKGVKTITFTEAKGMLAGALVVREHEELVFISQNGMVQRTSVRGINRYGRASQGVKVMNLREGDAVSAIALVVESESSTTAAVPDEELPIQIDVDQPTDVEAAIDSVEAGPVDDEGEAVNPADPTEDSLLDQPESDSEDLEP</sequence>
<dbReference type="NCBIfam" id="NF004043">
    <property type="entry name" value="PRK05560.1"/>
    <property type="match status" value="1"/>
</dbReference>
<dbReference type="RefSeq" id="WP_121250129.1">
    <property type="nucleotide sequence ID" value="NZ_RBIL01000001.1"/>
</dbReference>
<dbReference type="FunFam" id="3.90.199.10:FF:000001">
    <property type="entry name" value="DNA gyrase subunit A"/>
    <property type="match status" value="1"/>
</dbReference>
<evidence type="ECO:0000256" key="9">
    <source>
        <dbReference type="HAMAP-Rule" id="MF_01897"/>
    </source>
</evidence>
<dbReference type="InterPro" id="IPR013758">
    <property type="entry name" value="Topo_IIA_A/C_ab"/>
</dbReference>
<organism evidence="13 14">
    <name type="scientific">Solirubrobacter pauli</name>
    <dbReference type="NCBI Taxonomy" id="166793"/>
    <lineage>
        <taxon>Bacteria</taxon>
        <taxon>Bacillati</taxon>
        <taxon>Actinomycetota</taxon>
        <taxon>Thermoleophilia</taxon>
        <taxon>Solirubrobacterales</taxon>
        <taxon>Solirubrobacteraceae</taxon>
        <taxon>Solirubrobacter</taxon>
    </lineage>
</organism>
<evidence type="ECO:0000256" key="7">
    <source>
        <dbReference type="ARBA" id="ARBA00023235"/>
    </source>
</evidence>
<dbReference type="GO" id="GO:0009330">
    <property type="term" value="C:DNA topoisomerase type II (double strand cut, ATP-hydrolyzing) complex"/>
    <property type="evidence" value="ECO:0007669"/>
    <property type="project" value="TreeGrafter"/>
</dbReference>